<dbReference type="EMBL" id="CACVBS010000028">
    <property type="protein sequence ID" value="CAA7259754.1"/>
    <property type="molecule type" value="Genomic_DNA"/>
</dbReference>
<evidence type="ECO:0000313" key="9">
    <source>
        <dbReference type="EMBL" id="CAA7259754.1"/>
    </source>
</evidence>
<keyword evidence="8" id="KW-0732">Signal</keyword>
<keyword evidence="3 6" id="KW-0689">Ribosomal protein</keyword>
<dbReference type="InterPro" id="IPR004911">
    <property type="entry name" value="Interferon-induced_GILT"/>
</dbReference>
<keyword evidence="5 6" id="KW-0687">Ribonucleoprotein</keyword>
<evidence type="ECO:0000256" key="1">
    <source>
        <dbReference type="ARBA" id="ARBA00005679"/>
    </source>
</evidence>
<dbReference type="Pfam" id="PF03227">
    <property type="entry name" value="GILT"/>
    <property type="match status" value="1"/>
</dbReference>
<feature type="region of interest" description="Disordered" evidence="7">
    <location>
        <begin position="381"/>
        <end position="400"/>
    </location>
</feature>
<keyword evidence="10" id="KW-1185">Reference proteome</keyword>
<reference evidence="9 10" key="1">
    <citation type="submission" date="2020-01" db="EMBL/GenBank/DDBJ databases">
        <authorList>
            <person name="Gupta K D."/>
        </authorList>
    </citation>
    <scope>NUCLEOTIDE SEQUENCE [LARGE SCALE GENOMIC DNA]</scope>
</reference>
<accession>A0A8S0W2I7</accession>
<dbReference type="PANTHER" id="PTHR13501">
    <property type="entry name" value="CHLOROPLAST 50S RIBOSOMAL PROTEIN L22-RELATED"/>
    <property type="match status" value="1"/>
</dbReference>
<dbReference type="AlphaFoldDB" id="A0A8S0W2I7"/>
<gene>
    <name evidence="9" type="ORF">AAE3_LOCUS2286</name>
</gene>
<dbReference type="InterPro" id="IPR047867">
    <property type="entry name" value="Ribosomal_uL22_bac/org-type"/>
</dbReference>
<dbReference type="InterPro" id="IPR001063">
    <property type="entry name" value="Ribosomal_uL22"/>
</dbReference>
<evidence type="ECO:0000256" key="4">
    <source>
        <dbReference type="ARBA" id="ARBA00023180"/>
    </source>
</evidence>
<keyword evidence="4" id="KW-0325">Glycoprotein</keyword>
<evidence type="ECO:0000256" key="2">
    <source>
        <dbReference type="ARBA" id="ARBA00009451"/>
    </source>
</evidence>
<dbReference type="InterPro" id="IPR036394">
    <property type="entry name" value="Ribosomal_uL22_sf"/>
</dbReference>
<dbReference type="Pfam" id="PF00237">
    <property type="entry name" value="Ribosomal_L22"/>
    <property type="match status" value="1"/>
</dbReference>
<dbReference type="GO" id="GO:0016671">
    <property type="term" value="F:oxidoreductase activity, acting on a sulfur group of donors, disulfide as acceptor"/>
    <property type="evidence" value="ECO:0007669"/>
    <property type="project" value="InterPro"/>
</dbReference>
<comment type="similarity">
    <text evidence="2 6">Belongs to the universal ribosomal protein uL22 family.</text>
</comment>
<dbReference type="GO" id="GO:0003735">
    <property type="term" value="F:structural constituent of ribosome"/>
    <property type="evidence" value="ECO:0007669"/>
    <property type="project" value="InterPro"/>
</dbReference>
<evidence type="ECO:0000256" key="6">
    <source>
        <dbReference type="RuleBase" id="RU004005"/>
    </source>
</evidence>
<dbReference type="SUPFAM" id="SSF54843">
    <property type="entry name" value="Ribosomal protein L22"/>
    <property type="match status" value="1"/>
</dbReference>
<dbReference type="PANTHER" id="PTHR13501:SF8">
    <property type="entry name" value="LARGE RIBOSOMAL SUBUNIT PROTEIN UL22M"/>
    <property type="match status" value="1"/>
</dbReference>
<comment type="caution">
    <text evidence="9">The sequence shown here is derived from an EMBL/GenBank/DDBJ whole genome shotgun (WGS) entry which is preliminary data.</text>
</comment>
<organism evidence="9 10">
    <name type="scientific">Cyclocybe aegerita</name>
    <name type="common">Black poplar mushroom</name>
    <name type="synonym">Agrocybe aegerita</name>
    <dbReference type="NCBI Taxonomy" id="1973307"/>
    <lineage>
        <taxon>Eukaryota</taxon>
        <taxon>Fungi</taxon>
        <taxon>Dikarya</taxon>
        <taxon>Basidiomycota</taxon>
        <taxon>Agaricomycotina</taxon>
        <taxon>Agaricomycetes</taxon>
        <taxon>Agaricomycetidae</taxon>
        <taxon>Agaricales</taxon>
        <taxon>Agaricineae</taxon>
        <taxon>Bolbitiaceae</taxon>
        <taxon>Cyclocybe</taxon>
    </lineage>
</organism>
<evidence type="ECO:0000256" key="8">
    <source>
        <dbReference type="SAM" id="SignalP"/>
    </source>
</evidence>
<evidence type="ECO:0000313" key="10">
    <source>
        <dbReference type="Proteomes" id="UP000467700"/>
    </source>
</evidence>
<comment type="similarity">
    <text evidence="1">Belongs to the GILT family.</text>
</comment>
<protein>
    <recommendedName>
        <fullName evidence="11">Ribosomal protein L22</fullName>
    </recommendedName>
</protein>
<feature type="signal peptide" evidence="8">
    <location>
        <begin position="1"/>
        <end position="16"/>
    </location>
</feature>
<dbReference type="GO" id="GO:0006412">
    <property type="term" value="P:translation"/>
    <property type="evidence" value="ECO:0007669"/>
    <property type="project" value="InterPro"/>
</dbReference>
<dbReference type="GO" id="GO:0005762">
    <property type="term" value="C:mitochondrial large ribosomal subunit"/>
    <property type="evidence" value="ECO:0007669"/>
    <property type="project" value="TreeGrafter"/>
</dbReference>
<feature type="chain" id="PRO_5035942930" description="Ribosomal protein L22" evidence="8">
    <location>
        <begin position="17"/>
        <end position="451"/>
    </location>
</feature>
<evidence type="ECO:0000256" key="7">
    <source>
        <dbReference type="SAM" id="MobiDB-lite"/>
    </source>
</evidence>
<name>A0A8S0W2I7_CYCAE</name>
<evidence type="ECO:0000256" key="5">
    <source>
        <dbReference type="ARBA" id="ARBA00023274"/>
    </source>
</evidence>
<dbReference type="Gene3D" id="3.90.470.10">
    <property type="entry name" value="Ribosomal protein L22/L17"/>
    <property type="match status" value="1"/>
</dbReference>
<proteinExistence type="inferred from homology"/>
<evidence type="ECO:0008006" key="11">
    <source>
        <dbReference type="Google" id="ProtNLM"/>
    </source>
</evidence>
<sequence>MKSLFALATACPAAFALSLSSYLYQGQIHLSEPEIKVPVQLGVMSRCPDALLCESTFDEVLHKVGSKLDLSLVYVAKFDESESDFGVRCMHGPEECAGNVQQLCVHKYASPSTWWEFVKCQNYHGRQKIGEPDLALKCAQTAGVDWEASGAGKCAGLDGSGKGTEGVALLKESVALGAKLGVTLNSARTATYRDPPCHFPMQVYRSSPRLLRQSVFVSSLGPVCRRNASFLRPLDWVKEKLASGIKETQSPEEVQAAKEQAKKLGTSNVFEDVVTVKPPALPRAKKAKDVVKSKLPPKQRPNSHKYSTANFKISHRKLNMLGRQIAGKPIDYAILQMQFSEKRASMRIMNMLATARDHAGRYKRLQEGKLVVAEAWATKGKRPPTRIEPRGRGHYGTRTHPNSKLTVVLKEGKTIEEQKAAARKKKLNRIVSAALQREDKPIRNPSPTWGW</sequence>
<dbReference type="OrthoDB" id="416470at2759"/>
<dbReference type="Proteomes" id="UP000467700">
    <property type="component" value="Unassembled WGS sequence"/>
</dbReference>
<evidence type="ECO:0000256" key="3">
    <source>
        <dbReference type="ARBA" id="ARBA00022980"/>
    </source>
</evidence>